<organism evidence="1 2">
    <name type="scientific">Shewanella woodyi (strain ATCC 51908 / MS32)</name>
    <dbReference type="NCBI Taxonomy" id="392500"/>
    <lineage>
        <taxon>Bacteria</taxon>
        <taxon>Pseudomonadati</taxon>
        <taxon>Pseudomonadota</taxon>
        <taxon>Gammaproteobacteria</taxon>
        <taxon>Alteromonadales</taxon>
        <taxon>Shewanellaceae</taxon>
        <taxon>Shewanella</taxon>
    </lineage>
</organism>
<dbReference type="InterPro" id="IPR052894">
    <property type="entry name" value="AsmA-related"/>
</dbReference>
<evidence type="ECO:0000313" key="2">
    <source>
        <dbReference type="Proteomes" id="UP000002168"/>
    </source>
</evidence>
<dbReference type="PANTHER" id="PTHR30441">
    <property type="entry name" value="DUF748 DOMAIN-CONTAINING PROTEIN"/>
    <property type="match status" value="1"/>
</dbReference>
<dbReference type="HOGENOM" id="CLU_005680_0_0_6"/>
<dbReference type="GO" id="GO:0090313">
    <property type="term" value="P:regulation of protein targeting to membrane"/>
    <property type="evidence" value="ECO:0007669"/>
    <property type="project" value="TreeGrafter"/>
</dbReference>
<dbReference type="KEGG" id="swd:Swoo_2757"/>
<dbReference type="AlphaFoldDB" id="B1KJ13"/>
<proteinExistence type="predicted"/>
<sequence length="1024" mass="112339" precursor="true">MSAKPKKAINLKQIYRQLPRYQKLLVLVLALYLSFVTLLGLLIPSIAEQQLPIQLSETLKRPVSLKDVSINPFNLHVSLTELHIFEEDNTKFTGFAALNFELSFWHSLINGAISIKDVTLTGPYLLAERLSQTEGAEFNFSDIITEMTNTTTSAPSEENPATLPHIMVERLAIVSGNLNFIDTLTDSQLSYPDINLDIKGFDTLTEISNQQNAANRFSIRLQGKNGGEIATQGQLQLSPLNITGSLQLKEIALPEFWSFISEEFQAHLDTGKFNFSTDFALSMSETSVEQPLILTTSQGQFALKDILFTHENRPLISLPLFAAENIALNLSQQQLQISRLYSEKLTLDGHVSAAGLDLVPLFMPNFISTKTKEPGDTQAAEVNTETSTPLPKLAVIDEPSVETASTWSAIIDKVELKEFDIKVTENLASDNTQWQVSPLNLTTGKIYSDLRSPVQYQLDLAINSAGQFNASGELNLKLQRIESKISLEDFSLPQLQAYLSPYLNIQLEQGRLDAHGVVKASSIDDLVFSGDAAINDLFVKDTIQNKALLKWQSMTLSQLSLNQSKHLLSIDAIDFVKPYSRLIIAEDKSTNIGGLVIAQASDEANQERLAKSKQDKLKILIGKLGFTQGSTFFADNSLTPNFAASIEQLEGQVSQLSSTSTSPAKVDIKGKIDKYAPVTLKGEINPLLEMPYLDLALKFANVELTSVNPYSGTYAGYYIDKGQLSLDLNYQLEENKLQGSNHMVVDQLTLGERSDSSLATSLPVTLAIALLQDRHGVIDLGLDVSGDLDSPEFSFGGIILTAFTNVITKAVTAPFSLLSGIFGDSDALDSIAFGSGLAKISDSEADKLETLTKALTERPKLTLSVEGAIDPIADSQELKMHMLTQKLAQIGKITPDVMPRKLSASQFPTQGPLSDALISLYESEVGSKADEIKAQIMAKNEQDETQLSDEELNIQWHIALYNLVLNHQEVDELMLGDLATERALAVKAHLVDINKLEPSRIFLLDSRIDTNQGAQEAILTLGAE</sequence>
<protein>
    <recommendedName>
        <fullName evidence="3">DUF748 domain-containing protein</fullName>
    </recommendedName>
</protein>
<evidence type="ECO:0008006" key="3">
    <source>
        <dbReference type="Google" id="ProtNLM"/>
    </source>
</evidence>
<dbReference type="PANTHER" id="PTHR30441:SF8">
    <property type="entry name" value="DUF748 DOMAIN-CONTAINING PROTEIN"/>
    <property type="match status" value="1"/>
</dbReference>
<reference evidence="1 2" key="1">
    <citation type="submission" date="2008-02" db="EMBL/GenBank/DDBJ databases">
        <title>Complete sequence of Shewanella woodyi ATCC 51908.</title>
        <authorList>
            <consortium name="US DOE Joint Genome Institute"/>
            <person name="Copeland A."/>
            <person name="Lucas S."/>
            <person name="Lapidus A."/>
            <person name="Glavina del Rio T."/>
            <person name="Dalin E."/>
            <person name="Tice H."/>
            <person name="Bruce D."/>
            <person name="Goodwin L."/>
            <person name="Pitluck S."/>
            <person name="Sims D."/>
            <person name="Brettin T."/>
            <person name="Detter J.C."/>
            <person name="Han C."/>
            <person name="Kuske C.R."/>
            <person name="Schmutz J."/>
            <person name="Larimer F."/>
            <person name="Land M."/>
            <person name="Hauser L."/>
            <person name="Kyrpides N."/>
            <person name="Lykidis A."/>
            <person name="Zhao J.-S."/>
            <person name="Richardson P."/>
        </authorList>
    </citation>
    <scope>NUCLEOTIDE SEQUENCE [LARGE SCALE GENOMIC DNA]</scope>
    <source>
        <strain evidence="2">ATCC 51908 / MS32</strain>
    </source>
</reference>
<dbReference type="eggNOG" id="COG2982">
    <property type="taxonomic scope" value="Bacteria"/>
</dbReference>
<dbReference type="STRING" id="392500.Swoo_2757"/>
<keyword evidence="2" id="KW-1185">Reference proteome</keyword>
<dbReference type="Proteomes" id="UP000002168">
    <property type="component" value="Chromosome"/>
</dbReference>
<dbReference type="InterPro" id="IPR008023">
    <property type="entry name" value="DUF748"/>
</dbReference>
<gene>
    <name evidence="1" type="ordered locus">Swoo_2757</name>
</gene>
<dbReference type="RefSeq" id="WP_012325369.1">
    <property type="nucleotide sequence ID" value="NC_010506.1"/>
</dbReference>
<dbReference type="EMBL" id="CP000961">
    <property type="protein sequence ID" value="ACA87033.1"/>
    <property type="molecule type" value="Genomic_DNA"/>
</dbReference>
<dbReference type="GO" id="GO:0005886">
    <property type="term" value="C:plasma membrane"/>
    <property type="evidence" value="ECO:0007669"/>
    <property type="project" value="TreeGrafter"/>
</dbReference>
<accession>B1KJ13</accession>
<dbReference type="Pfam" id="PF05359">
    <property type="entry name" value="DUF748"/>
    <property type="match status" value="2"/>
</dbReference>
<evidence type="ECO:0000313" key="1">
    <source>
        <dbReference type="EMBL" id="ACA87033.1"/>
    </source>
</evidence>
<name>B1KJ13_SHEWM</name>